<organism evidence="2 3">
    <name type="scientific">Alicyclobacillus hesperidum</name>
    <dbReference type="NCBI Taxonomy" id="89784"/>
    <lineage>
        <taxon>Bacteria</taxon>
        <taxon>Bacillati</taxon>
        <taxon>Bacillota</taxon>
        <taxon>Bacilli</taxon>
        <taxon>Bacillales</taxon>
        <taxon>Alicyclobacillaceae</taxon>
        <taxon>Alicyclobacillus</taxon>
    </lineage>
</organism>
<dbReference type="PANTHER" id="PTHR37810:SF5">
    <property type="entry name" value="IMMUNITY PROTEIN SDPI"/>
    <property type="match status" value="1"/>
</dbReference>
<dbReference type="PIRSF" id="PIRSF038959">
    <property type="entry name" value="SdpI"/>
    <property type="match status" value="1"/>
</dbReference>
<dbReference type="Proteomes" id="UP000182589">
    <property type="component" value="Unassembled WGS sequence"/>
</dbReference>
<dbReference type="EMBL" id="FNOJ01000011">
    <property type="protein sequence ID" value="SDW69627.1"/>
    <property type="molecule type" value="Genomic_DNA"/>
</dbReference>
<dbReference type="InterPro" id="IPR026272">
    <property type="entry name" value="SdpI"/>
</dbReference>
<keyword evidence="1" id="KW-0812">Transmembrane</keyword>
<evidence type="ECO:0000313" key="3">
    <source>
        <dbReference type="Proteomes" id="UP000182589"/>
    </source>
</evidence>
<reference evidence="3" key="1">
    <citation type="submission" date="2016-10" db="EMBL/GenBank/DDBJ databases">
        <authorList>
            <person name="Varghese N."/>
        </authorList>
    </citation>
    <scope>NUCLEOTIDE SEQUENCE [LARGE SCALE GENOMIC DNA]</scope>
    <source>
        <strain evidence="3">DSM 12489</strain>
    </source>
</reference>
<feature type="transmembrane region" description="Helical" evidence="1">
    <location>
        <begin position="51"/>
        <end position="70"/>
    </location>
</feature>
<proteinExistence type="predicted"/>
<dbReference type="InterPro" id="IPR025962">
    <property type="entry name" value="SdpI/YhfL"/>
</dbReference>
<feature type="transmembrane region" description="Helical" evidence="1">
    <location>
        <begin position="116"/>
        <end position="134"/>
    </location>
</feature>
<protein>
    <submittedName>
        <fullName evidence="2">Uncharacterized membrane protein</fullName>
    </submittedName>
</protein>
<evidence type="ECO:0000313" key="2">
    <source>
        <dbReference type="EMBL" id="SDW69627.1"/>
    </source>
</evidence>
<dbReference type="PROSITE" id="PS51257">
    <property type="entry name" value="PROKAR_LIPOPROTEIN"/>
    <property type="match status" value="1"/>
</dbReference>
<accession>A0A1H2VMV2</accession>
<feature type="transmembrane region" description="Helical" evidence="1">
    <location>
        <begin position="12"/>
        <end position="31"/>
    </location>
</feature>
<dbReference type="STRING" id="89784.SAMN04489725_11185"/>
<dbReference type="Pfam" id="PF13630">
    <property type="entry name" value="SdpI"/>
    <property type="match status" value="1"/>
</dbReference>
<gene>
    <name evidence="2" type="ORF">SAMN04489725_11185</name>
</gene>
<dbReference type="GO" id="GO:0009636">
    <property type="term" value="P:response to toxic substance"/>
    <property type="evidence" value="ECO:0007669"/>
    <property type="project" value="TreeGrafter"/>
</dbReference>
<name>A0A1H2VMV2_9BACL</name>
<evidence type="ECO:0000256" key="1">
    <source>
        <dbReference type="SAM" id="Phobius"/>
    </source>
</evidence>
<sequence>MMLNKKSAMPWWGWFSWFVVIVLGCLAYFHLPTQVPSHVHAGKPTLYISRLLAVMYEPSIMLAIILLWHVLWRIDPRKKNYESFWGTYRYIGGVIVVCVGLIYLTVLGHLLHIGTMRFALTTYGLMFMLIANVLPRLRPNWWIGVRTPWTLSSEEIWNRTHRLSGQLGIPLGILIMILAWVLPINRFTTVAVVIPVLLWALITVVASYVYARQERH</sequence>
<feature type="transmembrane region" description="Helical" evidence="1">
    <location>
        <begin position="90"/>
        <end position="110"/>
    </location>
</feature>
<keyword evidence="1" id="KW-1133">Transmembrane helix</keyword>
<dbReference type="AlphaFoldDB" id="A0A1H2VMV2"/>
<keyword evidence="3" id="KW-1185">Reference proteome</keyword>
<keyword evidence="1" id="KW-0472">Membrane</keyword>
<feature type="transmembrane region" description="Helical" evidence="1">
    <location>
        <begin position="190"/>
        <end position="211"/>
    </location>
</feature>
<feature type="transmembrane region" description="Helical" evidence="1">
    <location>
        <begin position="167"/>
        <end position="184"/>
    </location>
</feature>
<dbReference type="PANTHER" id="PTHR37810">
    <property type="entry name" value="IMMUNITY PROTEIN SDPI"/>
    <property type="match status" value="1"/>
</dbReference>